<evidence type="ECO:0000259" key="5">
    <source>
        <dbReference type="PROSITE" id="PS51898"/>
    </source>
</evidence>
<organism evidence="7 8">
    <name type="scientific">Propioniciclava coleopterorum</name>
    <dbReference type="NCBI Taxonomy" id="2714937"/>
    <lineage>
        <taxon>Bacteria</taxon>
        <taxon>Bacillati</taxon>
        <taxon>Actinomycetota</taxon>
        <taxon>Actinomycetes</taxon>
        <taxon>Propionibacteriales</taxon>
        <taxon>Propionibacteriaceae</taxon>
        <taxon>Propioniciclava</taxon>
    </lineage>
</organism>
<accession>A0A6G7Y635</accession>
<keyword evidence="2 4" id="KW-0238">DNA-binding</keyword>
<dbReference type="PROSITE" id="PS51900">
    <property type="entry name" value="CB"/>
    <property type="match status" value="1"/>
</dbReference>
<dbReference type="AlphaFoldDB" id="A0A6G7Y635"/>
<protein>
    <submittedName>
        <fullName evidence="7">Site-specific integrase</fullName>
    </submittedName>
</protein>
<reference evidence="7 8" key="1">
    <citation type="submission" date="2020-03" db="EMBL/GenBank/DDBJ databases">
        <title>Propioniciclava sp. nov., isolated from Hydrophilus acuminatus.</title>
        <authorList>
            <person name="Hyun D.-W."/>
            <person name="Bae J.-W."/>
        </authorList>
    </citation>
    <scope>NUCLEOTIDE SEQUENCE [LARGE SCALE GENOMIC DNA]</scope>
    <source>
        <strain evidence="7 8">HDW11</strain>
    </source>
</reference>
<keyword evidence="8" id="KW-1185">Reference proteome</keyword>
<comment type="similarity">
    <text evidence="1">Belongs to the 'phage' integrase family.</text>
</comment>
<dbReference type="InterPro" id="IPR011010">
    <property type="entry name" value="DNA_brk_join_enz"/>
</dbReference>
<evidence type="ECO:0000256" key="2">
    <source>
        <dbReference type="ARBA" id="ARBA00023125"/>
    </source>
</evidence>
<dbReference type="GO" id="GO:0015074">
    <property type="term" value="P:DNA integration"/>
    <property type="evidence" value="ECO:0007669"/>
    <property type="project" value="InterPro"/>
</dbReference>
<dbReference type="PANTHER" id="PTHR30349:SF64">
    <property type="entry name" value="PROPHAGE INTEGRASE INTD-RELATED"/>
    <property type="match status" value="1"/>
</dbReference>
<dbReference type="GO" id="GO:0003677">
    <property type="term" value="F:DNA binding"/>
    <property type="evidence" value="ECO:0007669"/>
    <property type="project" value="UniProtKB-UniRule"/>
</dbReference>
<evidence type="ECO:0000313" key="7">
    <source>
        <dbReference type="EMBL" id="QIK72260.1"/>
    </source>
</evidence>
<evidence type="ECO:0000313" key="8">
    <source>
        <dbReference type="Proteomes" id="UP000501058"/>
    </source>
</evidence>
<dbReference type="InterPro" id="IPR044068">
    <property type="entry name" value="CB"/>
</dbReference>
<evidence type="ECO:0000256" key="3">
    <source>
        <dbReference type="ARBA" id="ARBA00023172"/>
    </source>
</evidence>
<evidence type="ECO:0000256" key="4">
    <source>
        <dbReference type="PROSITE-ProRule" id="PRU01248"/>
    </source>
</evidence>
<keyword evidence="3" id="KW-0233">DNA recombination</keyword>
<dbReference type="CDD" id="cd01189">
    <property type="entry name" value="INT_ICEBs1_C_like"/>
    <property type="match status" value="1"/>
</dbReference>
<dbReference type="KEGG" id="prv:G7070_08220"/>
<dbReference type="InterPro" id="IPR002104">
    <property type="entry name" value="Integrase_catalytic"/>
</dbReference>
<dbReference type="SUPFAM" id="SSF56349">
    <property type="entry name" value="DNA breaking-rejoining enzymes"/>
    <property type="match status" value="1"/>
</dbReference>
<sequence>MTFTTRERAQGWLAGELKLIEFGEWTPPAERRRQTEVLATTFDEFAREWIENRLVKGRPLKDRTREHYLDIHERWFKPLHERTLTSITHTDIERWYRTLPDAPTMRSHAYSLLKSIFRTAVARRLVKESPVAVEGATARARPKDIALLTVAQVQALADAMPPRHRLLVLLAAWCGLRFGELTALRRRDIDLIEGTITVEQAAVTVGGQRIITTPKSAAGRRTIYLPTHLTEDARHHLAAFTATDAEALVFPGNDDQPLTPGQVYGHAPRFDKKTRKQTHPGNGFYKARHQIERPDFRFHDLRHFAATMAAISGATTKELMEFAGHNDIHVAMRYQEAVNDRKKDLAKRMAALARMPAVAEQGAAPDATQ</sequence>
<evidence type="ECO:0000259" key="6">
    <source>
        <dbReference type="PROSITE" id="PS51900"/>
    </source>
</evidence>
<dbReference type="PROSITE" id="PS51898">
    <property type="entry name" value="TYR_RECOMBINASE"/>
    <property type="match status" value="1"/>
</dbReference>
<proteinExistence type="inferred from homology"/>
<gene>
    <name evidence="7" type="ORF">G7070_08220</name>
</gene>
<dbReference type="Proteomes" id="UP000501058">
    <property type="component" value="Chromosome"/>
</dbReference>
<dbReference type="Gene3D" id="1.10.150.130">
    <property type="match status" value="1"/>
</dbReference>
<evidence type="ECO:0000256" key="1">
    <source>
        <dbReference type="ARBA" id="ARBA00008857"/>
    </source>
</evidence>
<feature type="domain" description="Core-binding (CB)" evidence="6">
    <location>
        <begin position="40"/>
        <end position="121"/>
    </location>
</feature>
<dbReference type="GO" id="GO:0006310">
    <property type="term" value="P:DNA recombination"/>
    <property type="evidence" value="ECO:0007669"/>
    <property type="project" value="UniProtKB-KW"/>
</dbReference>
<name>A0A6G7Y635_9ACTN</name>
<feature type="domain" description="Tyr recombinase" evidence="5">
    <location>
        <begin position="143"/>
        <end position="347"/>
    </location>
</feature>
<dbReference type="PANTHER" id="PTHR30349">
    <property type="entry name" value="PHAGE INTEGRASE-RELATED"/>
    <property type="match status" value="1"/>
</dbReference>
<dbReference type="Gene3D" id="1.10.443.10">
    <property type="entry name" value="Intergrase catalytic core"/>
    <property type="match status" value="1"/>
</dbReference>
<dbReference type="Pfam" id="PF00589">
    <property type="entry name" value="Phage_integrase"/>
    <property type="match status" value="1"/>
</dbReference>
<dbReference type="EMBL" id="CP049865">
    <property type="protein sequence ID" value="QIK72260.1"/>
    <property type="molecule type" value="Genomic_DNA"/>
</dbReference>
<dbReference type="RefSeq" id="WP_166233336.1">
    <property type="nucleotide sequence ID" value="NZ_CP049865.1"/>
</dbReference>
<dbReference type="InterPro" id="IPR050090">
    <property type="entry name" value="Tyrosine_recombinase_XerCD"/>
</dbReference>
<dbReference type="InterPro" id="IPR010998">
    <property type="entry name" value="Integrase_recombinase_N"/>
</dbReference>
<dbReference type="InterPro" id="IPR013762">
    <property type="entry name" value="Integrase-like_cat_sf"/>
</dbReference>